<comment type="caution">
    <text evidence="7">The sequence shown here is derived from an EMBL/GenBank/DDBJ whole genome shotgun (WGS) entry which is preliminary data.</text>
</comment>
<dbReference type="PANTHER" id="PTHR32481">
    <property type="entry name" value="AMINOPEPTIDASE"/>
    <property type="match status" value="1"/>
</dbReference>
<reference evidence="7 8" key="1">
    <citation type="submission" date="2016-06" db="EMBL/GenBank/DDBJ databases">
        <title>Genome sequence of Clostridium acetireducens DSM 10703.</title>
        <authorList>
            <person name="Poehlein A."/>
            <person name="Fluechter S."/>
            <person name="Duerre P."/>
            <person name="Daniel R."/>
        </authorList>
    </citation>
    <scope>NUCLEOTIDE SEQUENCE [LARGE SCALE GENOMIC DNA]</scope>
    <source>
        <strain evidence="7 8">DSM 10703</strain>
    </source>
</reference>
<dbReference type="SUPFAM" id="SSF101821">
    <property type="entry name" value="Aminopeptidase/glucanase lid domain"/>
    <property type="match status" value="1"/>
</dbReference>
<dbReference type="SUPFAM" id="SSF53187">
    <property type="entry name" value="Zn-dependent exopeptidases"/>
    <property type="match status" value="1"/>
</dbReference>
<dbReference type="Gene3D" id="2.40.30.40">
    <property type="entry name" value="Peptidase M42, domain 2"/>
    <property type="match status" value="1"/>
</dbReference>
<dbReference type="GO" id="GO:0006508">
    <property type="term" value="P:proteolysis"/>
    <property type="evidence" value="ECO:0007669"/>
    <property type="project" value="UniProtKB-KW"/>
</dbReference>
<sequence length="312" mass="35190">MDIMLRKLINAFGVSGNEKEVSNIIKKELNDFNYDIQEDSIENIIIKLGEPGSKFMICCNIDQIGFIVLDVEKNGLIKVKNIGHLDINDIKHSFVRFENGLIGKLICYDNEKIYIDIGIYNKEKVLENIKKGDIACLIGPSLNIGDNNVVSPNLENRIGCYILLEILKQIKNVNNKEVYFVFSTQGKLNARGLKTAVHNINPDYCIIVNLKEVKDFNDKVKLGCGPILRLLDKKLIMHEEVKEILEQSSKRLNIDLQYSISNDIAEGAEVHKEMSGIKSGEVSIPCKYINSASEMVSFKDIEDTIKLIKGIL</sequence>
<name>A0A1E8EW74_9CLOT</name>
<evidence type="ECO:0000256" key="3">
    <source>
        <dbReference type="ARBA" id="ARBA00022670"/>
    </source>
</evidence>
<keyword evidence="2 7" id="KW-0031">Aminopeptidase</keyword>
<evidence type="ECO:0000313" key="8">
    <source>
        <dbReference type="Proteomes" id="UP000175744"/>
    </source>
</evidence>
<organism evidence="7 8">
    <name type="scientific">Clostridium acetireducens DSM 10703</name>
    <dbReference type="NCBI Taxonomy" id="1121290"/>
    <lineage>
        <taxon>Bacteria</taxon>
        <taxon>Bacillati</taxon>
        <taxon>Bacillota</taxon>
        <taxon>Clostridia</taxon>
        <taxon>Eubacteriales</taxon>
        <taxon>Clostridiaceae</taxon>
        <taxon>Clostridium</taxon>
    </lineage>
</organism>
<dbReference type="OrthoDB" id="9772053at2"/>
<accession>A0A1E8EW74</accession>
<dbReference type="Proteomes" id="UP000175744">
    <property type="component" value="Unassembled WGS sequence"/>
</dbReference>
<dbReference type="GO" id="GO:0004177">
    <property type="term" value="F:aminopeptidase activity"/>
    <property type="evidence" value="ECO:0007669"/>
    <property type="project" value="UniProtKB-UniRule"/>
</dbReference>
<dbReference type="Gene3D" id="3.40.630.10">
    <property type="entry name" value="Zn peptidases"/>
    <property type="match status" value="1"/>
</dbReference>
<dbReference type="InterPro" id="IPR008007">
    <property type="entry name" value="Peptidase_M42"/>
</dbReference>
<dbReference type="GO" id="GO:0046872">
    <property type="term" value="F:metal ion binding"/>
    <property type="evidence" value="ECO:0007669"/>
    <property type="project" value="UniProtKB-UniRule"/>
</dbReference>
<evidence type="ECO:0000313" key="7">
    <source>
        <dbReference type="EMBL" id="OFH99503.1"/>
    </source>
</evidence>
<gene>
    <name evidence="7" type="primary">ysdC_1</name>
    <name evidence="7" type="ORF">CLOACE_22080</name>
</gene>
<dbReference type="InterPro" id="IPR051464">
    <property type="entry name" value="Peptidase_M42_aminopept"/>
</dbReference>
<evidence type="ECO:0000256" key="6">
    <source>
        <dbReference type="PIRNR" id="PIRNR001123"/>
    </source>
</evidence>
<dbReference type="EC" id="3.4.11.-" evidence="7"/>
<dbReference type="InterPro" id="IPR023367">
    <property type="entry name" value="Peptidase_M42_dom2"/>
</dbReference>
<dbReference type="EMBL" id="LZFO01000052">
    <property type="protein sequence ID" value="OFH99503.1"/>
    <property type="molecule type" value="Genomic_DNA"/>
</dbReference>
<comment type="similarity">
    <text evidence="1 6">Belongs to the peptidase M42 family.</text>
</comment>
<evidence type="ECO:0000256" key="4">
    <source>
        <dbReference type="ARBA" id="ARBA00022723"/>
    </source>
</evidence>
<keyword evidence="5 7" id="KW-0378">Hydrolase</keyword>
<dbReference type="Pfam" id="PF05343">
    <property type="entry name" value="Peptidase_M42"/>
    <property type="match status" value="1"/>
</dbReference>
<dbReference type="STRING" id="1121290.CLAOCE_22080"/>
<evidence type="ECO:0000256" key="1">
    <source>
        <dbReference type="ARBA" id="ARBA00006272"/>
    </source>
</evidence>
<keyword evidence="4" id="KW-0479">Metal-binding</keyword>
<protein>
    <submittedName>
        <fullName evidence="7">Putative aminopeptidase YsdC</fullName>
        <ecNumber evidence="7">3.4.11.-</ecNumber>
    </submittedName>
</protein>
<keyword evidence="8" id="KW-1185">Reference proteome</keyword>
<proteinExistence type="inferred from homology"/>
<evidence type="ECO:0000256" key="5">
    <source>
        <dbReference type="ARBA" id="ARBA00022801"/>
    </source>
</evidence>
<evidence type="ECO:0000256" key="2">
    <source>
        <dbReference type="ARBA" id="ARBA00022438"/>
    </source>
</evidence>
<keyword evidence="3" id="KW-0645">Protease</keyword>
<dbReference type="PANTHER" id="PTHR32481:SF0">
    <property type="entry name" value="AMINOPEPTIDASE YPDE-RELATED"/>
    <property type="match status" value="1"/>
</dbReference>
<dbReference type="PIRSF" id="PIRSF001123">
    <property type="entry name" value="PepA_GA"/>
    <property type="match status" value="1"/>
</dbReference>
<dbReference type="AlphaFoldDB" id="A0A1E8EW74"/>